<dbReference type="AlphaFoldDB" id="A0A6P5GD43"/>
<name>A0A6P5GD43_ANACO</name>
<proteinExistence type="predicted"/>
<evidence type="ECO:0000256" key="1">
    <source>
        <dbReference type="PROSITE-ProRule" id="PRU00176"/>
    </source>
</evidence>
<dbReference type="Gene3D" id="3.30.70.330">
    <property type="match status" value="1"/>
</dbReference>
<evidence type="ECO:0000313" key="5">
    <source>
        <dbReference type="RefSeq" id="XP_020106531.1"/>
    </source>
</evidence>
<dbReference type="PANTHER" id="PTHR36309">
    <property type="entry name" value="RNA-BINDING (RRM/RBD/RNP MOTIFS) FAMILY PROTEIN"/>
    <property type="match status" value="1"/>
</dbReference>
<keyword evidence="1" id="KW-0694">RNA-binding</keyword>
<protein>
    <submittedName>
        <fullName evidence="5">Uncharacterized protein LOC109722798 isoform X1</fullName>
    </submittedName>
</protein>
<dbReference type="RefSeq" id="XP_020106531.1">
    <property type="nucleotide sequence ID" value="XM_020250942.1"/>
</dbReference>
<dbReference type="InterPro" id="IPR000504">
    <property type="entry name" value="RRM_dom"/>
</dbReference>
<organism evidence="4 5">
    <name type="scientific">Ananas comosus</name>
    <name type="common">Pineapple</name>
    <name type="synonym">Ananas ananas</name>
    <dbReference type="NCBI Taxonomy" id="4615"/>
    <lineage>
        <taxon>Eukaryota</taxon>
        <taxon>Viridiplantae</taxon>
        <taxon>Streptophyta</taxon>
        <taxon>Embryophyta</taxon>
        <taxon>Tracheophyta</taxon>
        <taxon>Spermatophyta</taxon>
        <taxon>Magnoliopsida</taxon>
        <taxon>Liliopsida</taxon>
        <taxon>Poales</taxon>
        <taxon>Bromeliaceae</taxon>
        <taxon>Bromelioideae</taxon>
        <taxon>Ananas</taxon>
    </lineage>
</organism>
<dbReference type="GO" id="GO:0003723">
    <property type="term" value="F:RNA binding"/>
    <property type="evidence" value="ECO:0007669"/>
    <property type="project" value="UniProtKB-UniRule"/>
</dbReference>
<dbReference type="OrthoDB" id="1913496at2759"/>
<dbReference type="Gramene" id="Aco003214.1.mrna1">
    <property type="protein sequence ID" value="Aco003214.1.mrna1"/>
    <property type="gene ID" value="Aco003214.1.path1"/>
</dbReference>
<reference evidence="4" key="1">
    <citation type="journal article" date="2015" name="Nat. Genet.">
        <title>The pineapple genome and the evolution of CAM photosynthesis.</title>
        <authorList>
            <person name="Ming R."/>
            <person name="VanBuren R."/>
            <person name="Wai C.M."/>
            <person name="Tang H."/>
            <person name="Schatz M.C."/>
            <person name="Bowers J.E."/>
            <person name="Lyons E."/>
            <person name="Wang M.L."/>
            <person name="Chen J."/>
            <person name="Biggers E."/>
            <person name="Zhang J."/>
            <person name="Huang L."/>
            <person name="Zhang L."/>
            <person name="Miao W."/>
            <person name="Zhang J."/>
            <person name="Ye Z."/>
            <person name="Miao C."/>
            <person name="Lin Z."/>
            <person name="Wang H."/>
            <person name="Zhou H."/>
            <person name="Yim W.C."/>
            <person name="Priest H.D."/>
            <person name="Zheng C."/>
            <person name="Woodhouse M."/>
            <person name="Edger P.P."/>
            <person name="Guyot R."/>
            <person name="Guo H.B."/>
            <person name="Guo H."/>
            <person name="Zheng G."/>
            <person name="Singh R."/>
            <person name="Sharma A."/>
            <person name="Min X."/>
            <person name="Zheng Y."/>
            <person name="Lee H."/>
            <person name="Gurtowski J."/>
            <person name="Sedlazeck F.J."/>
            <person name="Harkess A."/>
            <person name="McKain M.R."/>
            <person name="Liao Z."/>
            <person name="Fang J."/>
            <person name="Liu J."/>
            <person name="Zhang X."/>
            <person name="Zhang Q."/>
            <person name="Hu W."/>
            <person name="Qin Y."/>
            <person name="Wang K."/>
            <person name="Chen L.Y."/>
            <person name="Shirley N."/>
            <person name="Lin Y.R."/>
            <person name="Liu L.Y."/>
            <person name="Hernandez A.G."/>
            <person name="Wright C.L."/>
            <person name="Bulone V."/>
            <person name="Tuskan G.A."/>
            <person name="Heath K."/>
            <person name="Zee F."/>
            <person name="Moore P.H."/>
            <person name="Sunkar R."/>
            <person name="Leebens-Mack J.H."/>
            <person name="Mockler T."/>
            <person name="Bennetzen J.L."/>
            <person name="Freeling M."/>
            <person name="Sankoff D."/>
            <person name="Paterson A.H."/>
            <person name="Zhu X."/>
            <person name="Yang X."/>
            <person name="Smith J.A."/>
            <person name="Cushman J.C."/>
            <person name="Paull R.E."/>
            <person name="Yu Q."/>
        </authorList>
    </citation>
    <scope>NUCLEOTIDE SEQUENCE [LARGE SCALE GENOMIC DNA]</scope>
    <source>
        <strain evidence="4">cv. F153</strain>
    </source>
</reference>
<dbReference type="CDD" id="cd00590">
    <property type="entry name" value="RRM_SF"/>
    <property type="match status" value="1"/>
</dbReference>
<feature type="chain" id="PRO_5027538225" evidence="2">
    <location>
        <begin position="19"/>
        <end position="231"/>
    </location>
</feature>
<dbReference type="PROSITE" id="PS50102">
    <property type="entry name" value="RRM"/>
    <property type="match status" value="1"/>
</dbReference>
<evidence type="ECO:0000259" key="3">
    <source>
        <dbReference type="PROSITE" id="PS50102"/>
    </source>
</evidence>
<reference evidence="5" key="2">
    <citation type="submission" date="2025-08" db="UniProtKB">
        <authorList>
            <consortium name="RefSeq"/>
        </authorList>
    </citation>
    <scope>IDENTIFICATION</scope>
    <source>
        <tissue evidence="5">Leaf</tissue>
    </source>
</reference>
<dbReference type="SMART" id="SM00360">
    <property type="entry name" value="RRM"/>
    <property type="match status" value="1"/>
</dbReference>
<feature type="signal peptide" evidence="2">
    <location>
        <begin position="1"/>
        <end position="18"/>
    </location>
</feature>
<keyword evidence="2" id="KW-0732">Signal</keyword>
<evidence type="ECO:0000313" key="4">
    <source>
        <dbReference type="Proteomes" id="UP000515123"/>
    </source>
</evidence>
<feature type="domain" description="RRM" evidence="3">
    <location>
        <begin position="51"/>
        <end position="134"/>
    </location>
</feature>
<dbReference type="InterPro" id="IPR035979">
    <property type="entry name" value="RBD_domain_sf"/>
</dbReference>
<evidence type="ECO:0000256" key="2">
    <source>
        <dbReference type="SAM" id="SignalP"/>
    </source>
</evidence>
<dbReference type="PANTHER" id="PTHR36309:SF1">
    <property type="entry name" value="RNA-BINDING (RRM_RBD_RNP MOTIFS) FAMILY PROTEIN"/>
    <property type="match status" value="1"/>
</dbReference>
<accession>A0A6P5GD43</accession>
<dbReference type="InterPro" id="IPR012677">
    <property type="entry name" value="Nucleotide-bd_a/b_plait_sf"/>
</dbReference>
<dbReference type="Pfam" id="PF00076">
    <property type="entry name" value="RRM_1"/>
    <property type="match status" value="1"/>
</dbReference>
<dbReference type="GeneID" id="109722798"/>
<dbReference type="Proteomes" id="UP000515123">
    <property type="component" value="Linkage group 17"/>
</dbReference>
<sequence>MIVLLCILFLWIFSPSFPTKKLQANMAQADEEDQKEKARKDYADFLEKVKKTVFIDNISPKATTSVVESGLQQFGNVVNVEFMPNYMIPYNIPQCALVEMEDQKQALKAIDAMTNYPFMMGGMPRPVRVTAAKVEMFCDRPAPPDRRKIRFRWMQPTDPHFHAMKKFRWLARRHTAESLAMIKHLLASDEELAKQQKKMLEANYEKLDLTEKHKRSLRRLTQLYGIDVDEE</sequence>
<keyword evidence="4" id="KW-1185">Reference proteome</keyword>
<gene>
    <name evidence="5" type="primary">LOC109722798</name>
</gene>
<dbReference type="InterPro" id="IPR053316">
    <property type="entry name" value="Epigenetic_reg_gene_expr"/>
</dbReference>
<dbReference type="SUPFAM" id="SSF54928">
    <property type="entry name" value="RNA-binding domain, RBD"/>
    <property type="match status" value="1"/>
</dbReference>